<dbReference type="Pfam" id="PF13456">
    <property type="entry name" value="RVT_3"/>
    <property type="match status" value="1"/>
</dbReference>
<evidence type="ECO:0000313" key="2">
    <source>
        <dbReference type="EMBL" id="CAK9150095.1"/>
    </source>
</evidence>
<organism evidence="2 3">
    <name type="scientific">Ilex paraguariensis</name>
    <name type="common">yerba mate</name>
    <dbReference type="NCBI Taxonomy" id="185542"/>
    <lineage>
        <taxon>Eukaryota</taxon>
        <taxon>Viridiplantae</taxon>
        <taxon>Streptophyta</taxon>
        <taxon>Embryophyta</taxon>
        <taxon>Tracheophyta</taxon>
        <taxon>Spermatophyta</taxon>
        <taxon>Magnoliopsida</taxon>
        <taxon>eudicotyledons</taxon>
        <taxon>Gunneridae</taxon>
        <taxon>Pentapetalae</taxon>
        <taxon>asterids</taxon>
        <taxon>campanulids</taxon>
        <taxon>Aquifoliales</taxon>
        <taxon>Aquifoliaceae</taxon>
        <taxon>Ilex</taxon>
    </lineage>
</organism>
<dbReference type="AlphaFoldDB" id="A0ABC8RYQ5"/>
<evidence type="ECO:0000313" key="3">
    <source>
        <dbReference type="Proteomes" id="UP001642360"/>
    </source>
</evidence>
<evidence type="ECO:0000259" key="1">
    <source>
        <dbReference type="Pfam" id="PF13456"/>
    </source>
</evidence>
<keyword evidence="3" id="KW-1185">Reference proteome</keyword>
<reference evidence="2 3" key="1">
    <citation type="submission" date="2024-02" db="EMBL/GenBank/DDBJ databases">
        <authorList>
            <person name="Vignale AGUSTIN F."/>
            <person name="Sosa J E."/>
            <person name="Modenutti C."/>
        </authorList>
    </citation>
    <scope>NUCLEOTIDE SEQUENCE [LARGE SCALE GENOMIC DNA]</scope>
</reference>
<dbReference type="Proteomes" id="UP001642360">
    <property type="component" value="Unassembled WGS sequence"/>
</dbReference>
<name>A0ABC8RYQ5_9AQUA</name>
<dbReference type="EMBL" id="CAUOFW020001981">
    <property type="protein sequence ID" value="CAK9150095.1"/>
    <property type="molecule type" value="Genomic_DNA"/>
</dbReference>
<accession>A0ABC8RYQ5</accession>
<gene>
    <name evidence="2" type="ORF">ILEXP_LOCUS18208</name>
</gene>
<comment type="caution">
    <text evidence="2">The sequence shown here is derived from an EMBL/GenBank/DDBJ whole genome shotgun (WGS) entry which is preliminary data.</text>
</comment>
<feature type="domain" description="RNase H type-1" evidence="1">
    <location>
        <begin position="14"/>
        <end position="114"/>
    </location>
</feature>
<dbReference type="InterPro" id="IPR002156">
    <property type="entry name" value="RNaseH_domain"/>
</dbReference>
<proteinExistence type="predicted"/>
<sequence length="141" mass="16097">MRSLFGCWGLYQGGVFIAGIAKKVESREVAIGVEVIVMKEAMCFCRDQGMLQISLEGDSIQFPCSIKEREAQVRMGLVNKNLGNVMSELQEFCYYKITMVQTNENRVAFSLAKQVIFIESVFVWKERAPNCLMPFFLYDIP</sequence>
<protein>
    <recommendedName>
        <fullName evidence="1">RNase H type-1 domain-containing protein</fullName>
    </recommendedName>
</protein>